<organism evidence="1 2">
    <name type="scientific">Mucilaginibacter rubeus</name>
    <dbReference type="NCBI Taxonomy" id="2027860"/>
    <lineage>
        <taxon>Bacteria</taxon>
        <taxon>Pseudomonadati</taxon>
        <taxon>Bacteroidota</taxon>
        <taxon>Sphingobacteriia</taxon>
        <taxon>Sphingobacteriales</taxon>
        <taxon>Sphingobacteriaceae</taxon>
        <taxon>Mucilaginibacter</taxon>
    </lineage>
</organism>
<sequence>MLYENNIAQLLTIHEIYQEADFLDYARGREILAKYPDAKLIEIRTHNEIPELIGFAGQVEYWLQIQGL</sequence>
<gene>
    <name evidence="1" type="ORF">DEO27_021080</name>
</gene>
<keyword evidence="2" id="KW-1185">Reference proteome</keyword>
<evidence type="ECO:0000313" key="1">
    <source>
        <dbReference type="EMBL" id="QEM12405.1"/>
    </source>
</evidence>
<dbReference type="Proteomes" id="UP000251402">
    <property type="component" value="Chromosome"/>
</dbReference>
<dbReference type="RefSeq" id="WP_112575398.1">
    <property type="nucleotide sequence ID" value="NZ_CP043450.1"/>
</dbReference>
<dbReference type="EMBL" id="CP043450">
    <property type="protein sequence ID" value="QEM12405.1"/>
    <property type="molecule type" value="Genomic_DNA"/>
</dbReference>
<dbReference type="AlphaFoldDB" id="A0A5C1I3A0"/>
<proteinExistence type="predicted"/>
<name>A0A5C1I3A0_9SPHI</name>
<reference evidence="1" key="1">
    <citation type="submission" date="2019-08" db="EMBL/GenBank/DDBJ databases">
        <title>Comparative genome analysis confer to the adaptation heavy metal polluted environment.</title>
        <authorList>
            <person name="Li Y."/>
        </authorList>
    </citation>
    <scope>NUCLEOTIDE SEQUENCE [LARGE SCALE GENOMIC DNA]</scope>
    <source>
        <strain evidence="1">P1</strain>
    </source>
</reference>
<accession>A0A5C1I3A0</accession>
<dbReference type="OrthoDB" id="9783671at2"/>
<dbReference type="KEGG" id="mrub:DEO27_021080"/>
<protein>
    <submittedName>
        <fullName evidence="1">Uncharacterized protein</fullName>
    </submittedName>
</protein>
<evidence type="ECO:0000313" key="2">
    <source>
        <dbReference type="Proteomes" id="UP000251402"/>
    </source>
</evidence>